<protein>
    <recommendedName>
        <fullName evidence="3">TonB C-terminal domain-containing protein</fullName>
    </recommendedName>
</protein>
<accession>A0ABM7WNK8</accession>
<evidence type="ECO:0008006" key="3">
    <source>
        <dbReference type="Google" id="ProtNLM"/>
    </source>
</evidence>
<evidence type="ECO:0000313" key="2">
    <source>
        <dbReference type="Proteomes" id="UP001162891"/>
    </source>
</evidence>
<sequence length="160" mass="16549">MGPITAVLPLVLTAVFPVRGAPLGPPDGPRWSTATLHLRSVRPDPMRTLGLDATVRDPGSVPGTPACLAEVCPAPSFAVPGGAAPGERIRRGEVLLGLLARSRFGPLATIASRVAESNVRLDYAPARAGGEPRGWGQVVVSLRWRLDANGPAASVAREGP</sequence>
<gene>
    <name evidence="1" type="ORF">AMOR_00470</name>
</gene>
<reference evidence="2" key="1">
    <citation type="journal article" date="2022" name="Int. J. Syst. Evol. Microbiol.">
        <title>Anaeromyxobacter oryzae sp. nov., Anaeromyxobacter diazotrophicus sp. nov. and Anaeromyxobacter paludicola sp. nov., isolated from paddy soils.</title>
        <authorList>
            <person name="Itoh H."/>
            <person name="Xu Z."/>
            <person name="Mise K."/>
            <person name="Masuda Y."/>
            <person name="Ushijima N."/>
            <person name="Hayakawa C."/>
            <person name="Shiratori Y."/>
            <person name="Senoo K."/>
        </authorList>
    </citation>
    <scope>NUCLEOTIDE SEQUENCE [LARGE SCALE GENOMIC DNA]</scope>
    <source>
        <strain evidence="2">Red232</strain>
    </source>
</reference>
<dbReference type="EMBL" id="AP025591">
    <property type="protein sequence ID" value="BDG01051.1"/>
    <property type="molecule type" value="Genomic_DNA"/>
</dbReference>
<evidence type="ECO:0000313" key="1">
    <source>
        <dbReference type="EMBL" id="BDG01051.1"/>
    </source>
</evidence>
<organism evidence="1 2">
    <name type="scientific">Anaeromyxobacter oryzae</name>
    <dbReference type="NCBI Taxonomy" id="2918170"/>
    <lineage>
        <taxon>Bacteria</taxon>
        <taxon>Pseudomonadati</taxon>
        <taxon>Myxococcota</taxon>
        <taxon>Myxococcia</taxon>
        <taxon>Myxococcales</taxon>
        <taxon>Cystobacterineae</taxon>
        <taxon>Anaeromyxobacteraceae</taxon>
        <taxon>Anaeromyxobacter</taxon>
    </lineage>
</organism>
<proteinExistence type="predicted"/>
<keyword evidence="2" id="KW-1185">Reference proteome</keyword>
<dbReference type="Proteomes" id="UP001162891">
    <property type="component" value="Chromosome"/>
</dbReference>
<name>A0ABM7WNK8_9BACT</name>
<dbReference type="RefSeq" id="WP_248357415.1">
    <property type="nucleotide sequence ID" value="NZ_AP025591.1"/>
</dbReference>